<keyword evidence="15" id="KW-1185">Reference proteome</keyword>
<feature type="region of interest" description="Disordered" evidence="12">
    <location>
        <begin position="446"/>
        <end position="485"/>
    </location>
</feature>
<dbReference type="AlphaFoldDB" id="A0A9D3RV33"/>
<dbReference type="Gene3D" id="2.60.40.60">
    <property type="entry name" value="Cadherins"/>
    <property type="match status" value="5"/>
</dbReference>
<dbReference type="InterPro" id="IPR050971">
    <property type="entry name" value="Cadherin-domain_protein"/>
</dbReference>
<feature type="domain" description="Cadherin" evidence="13">
    <location>
        <begin position="505"/>
        <end position="592"/>
    </location>
</feature>
<feature type="region of interest" description="Disordered" evidence="12">
    <location>
        <begin position="685"/>
        <end position="738"/>
    </location>
</feature>
<keyword evidence="6 11" id="KW-0106">Calcium</keyword>
<feature type="compositionally biased region" description="Gly residues" evidence="12">
    <location>
        <begin position="446"/>
        <end position="459"/>
    </location>
</feature>
<evidence type="ECO:0000256" key="6">
    <source>
        <dbReference type="ARBA" id="ARBA00022837"/>
    </source>
</evidence>
<dbReference type="SUPFAM" id="SSF49313">
    <property type="entry name" value="Cadherin-like"/>
    <property type="match status" value="5"/>
</dbReference>
<dbReference type="PROSITE" id="PS00232">
    <property type="entry name" value="CADHERIN_1"/>
    <property type="match status" value="2"/>
</dbReference>
<comment type="subcellular location">
    <subcellularLocation>
        <location evidence="1">Cell membrane</location>
        <topology evidence="1">Single-pass type I membrane protein</topology>
    </subcellularLocation>
</comment>
<gene>
    <name evidence="14" type="ORF">ANANG_G00164570</name>
</gene>
<dbReference type="SMART" id="SM00112">
    <property type="entry name" value="CA"/>
    <property type="match status" value="5"/>
</dbReference>
<keyword evidence="7" id="KW-0130">Cell adhesion</keyword>
<keyword evidence="2" id="KW-1003">Cell membrane</keyword>
<accession>A0A9D3RV33</accession>
<feature type="compositionally biased region" description="Low complexity" evidence="12">
    <location>
        <begin position="20"/>
        <end position="33"/>
    </location>
</feature>
<dbReference type="FunFam" id="2.60.40.60:FF:000060">
    <property type="entry name" value="Putative cadherin-23"/>
    <property type="match status" value="1"/>
</dbReference>
<dbReference type="GO" id="GO:0005911">
    <property type="term" value="C:cell-cell junction"/>
    <property type="evidence" value="ECO:0007669"/>
    <property type="project" value="TreeGrafter"/>
</dbReference>
<dbReference type="Proteomes" id="UP001044222">
    <property type="component" value="Chromosome 8"/>
</dbReference>
<dbReference type="EMBL" id="JAFIRN010000008">
    <property type="protein sequence ID" value="KAG5844634.1"/>
    <property type="molecule type" value="Genomic_DNA"/>
</dbReference>
<feature type="compositionally biased region" description="Polar residues" evidence="12">
    <location>
        <begin position="726"/>
        <end position="738"/>
    </location>
</feature>
<evidence type="ECO:0000256" key="3">
    <source>
        <dbReference type="ARBA" id="ARBA00022692"/>
    </source>
</evidence>
<keyword evidence="4" id="KW-0732">Signal</keyword>
<organism evidence="14 15">
    <name type="scientific">Anguilla anguilla</name>
    <name type="common">European freshwater eel</name>
    <name type="synonym">Muraena anguilla</name>
    <dbReference type="NCBI Taxonomy" id="7936"/>
    <lineage>
        <taxon>Eukaryota</taxon>
        <taxon>Metazoa</taxon>
        <taxon>Chordata</taxon>
        <taxon>Craniata</taxon>
        <taxon>Vertebrata</taxon>
        <taxon>Euteleostomi</taxon>
        <taxon>Actinopterygii</taxon>
        <taxon>Neopterygii</taxon>
        <taxon>Teleostei</taxon>
        <taxon>Anguilliformes</taxon>
        <taxon>Anguillidae</taxon>
        <taxon>Anguilla</taxon>
    </lineage>
</organism>
<sequence>MADCPALVLARDAPSKNVTSPHPASSSAPCCLPNGGQMGPCARSRVRGGGPSDRETGAADGDGGDGDRRGQRLLRRRLVLPGVGRRQRREPRPVHHRQGDGADLHRRGAGPGPRPASYEFSVTAVDGGGLSSMARVTVQLQDINDNRPTFYPLHYAVSLSSQSAPGTSVARVTAFDPDAGENGRVTYRTAPGGGSSFFTLNKDTGVISLSRSLHGKANSVIPMVISAQDGGGLTAPVNARVNISVVAGSVAPPVFEQAQYFFAVSEDVLRGTVVGVVRANSRSGSSKDVFYTISSGDPDGYFTVDPETGSLRTSLPLDHEARSSLDLEVQARSGSPPAYGQTRVRVTVADVTTTPPASCPRHRVPPAARGHGGGRGGVRAALRPGGDGAGRGVPQLSSTFALAVHVQAEDQQGPAFDTLVYRVELREGTPLGTRFLQVRALNREGGGANGGSAHSGGGPAYHLRPDGDAAGFGVAPDSGGHLKRTGSATVRVSVTDENDNPPRLTRDRAFLAVRENLPAGTGFGRVSATDRDSGLNARLAYRLLHSDANFQINSQTGEISTRVVLDREHQSSYQLVVVVQDGGTPPSATGTAPHHRAGRQRQCPLLHPRAGGAPPAGAGGPGLWLHSRGAAGQRPGRGGEQHRILLSVRSPGRAVLLDPNTGELRTSSPLSQAERAEYGFTVTATDRGVPPQKANPVRLPTDRPGVTREPPARRPTGPNLPPASCRTAQNISRTLSGI</sequence>
<evidence type="ECO:0000256" key="2">
    <source>
        <dbReference type="ARBA" id="ARBA00022475"/>
    </source>
</evidence>
<dbReference type="GO" id="GO:0005886">
    <property type="term" value="C:plasma membrane"/>
    <property type="evidence" value="ECO:0007669"/>
    <property type="project" value="UniProtKB-SubCell"/>
</dbReference>
<dbReference type="InterPro" id="IPR002126">
    <property type="entry name" value="Cadherin-like_dom"/>
</dbReference>
<dbReference type="InterPro" id="IPR020894">
    <property type="entry name" value="Cadherin_CS"/>
</dbReference>
<dbReference type="Pfam" id="PF00028">
    <property type="entry name" value="Cadherin"/>
    <property type="match status" value="3"/>
</dbReference>
<keyword evidence="9" id="KW-0472">Membrane</keyword>
<dbReference type="CDD" id="cd11304">
    <property type="entry name" value="Cadherin_repeat"/>
    <property type="match status" value="4"/>
</dbReference>
<feature type="domain" description="Cadherin" evidence="13">
    <location>
        <begin position="104"/>
        <end position="150"/>
    </location>
</feature>
<evidence type="ECO:0000256" key="10">
    <source>
        <dbReference type="ARBA" id="ARBA00023180"/>
    </source>
</evidence>
<dbReference type="GO" id="GO:0005509">
    <property type="term" value="F:calcium ion binding"/>
    <property type="evidence" value="ECO:0007669"/>
    <property type="project" value="UniProtKB-UniRule"/>
</dbReference>
<feature type="domain" description="Cadherin" evidence="13">
    <location>
        <begin position="256"/>
        <end position="358"/>
    </location>
</feature>
<evidence type="ECO:0000313" key="14">
    <source>
        <dbReference type="EMBL" id="KAG5844634.1"/>
    </source>
</evidence>
<evidence type="ECO:0000256" key="5">
    <source>
        <dbReference type="ARBA" id="ARBA00022737"/>
    </source>
</evidence>
<evidence type="ECO:0000256" key="11">
    <source>
        <dbReference type="PROSITE-ProRule" id="PRU00043"/>
    </source>
</evidence>
<dbReference type="InterPro" id="IPR015919">
    <property type="entry name" value="Cadherin-like_sf"/>
</dbReference>
<feature type="region of interest" description="Disordered" evidence="12">
    <location>
        <begin position="610"/>
        <end position="639"/>
    </location>
</feature>
<evidence type="ECO:0000256" key="4">
    <source>
        <dbReference type="ARBA" id="ARBA00022729"/>
    </source>
</evidence>
<dbReference type="PRINTS" id="PR00205">
    <property type="entry name" value="CADHERIN"/>
</dbReference>
<proteinExistence type="predicted"/>
<reference evidence="14" key="1">
    <citation type="submission" date="2021-01" db="EMBL/GenBank/DDBJ databases">
        <title>A chromosome-scale assembly of European eel, Anguilla anguilla.</title>
        <authorList>
            <person name="Henkel C."/>
            <person name="Jong-Raadsen S.A."/>
            <person name="Dufour S."/>
            <person name="Weltzien F.-A."/>
            <person name="Palstra A.P."/>
            <person name="Pelster B."/>
            <person name="Spaink H.P."/>
            <person name="Van Den Thillart G.E."/>
            <person name="Jansen H."/>
            <person name="Zahm M."/>
            <person name="Klopp C."/>
            <person name="Cedric C."/>
            <person name="Louis A."/>
            <person name="Berthelot C."/>
            <person name="Parey E."/>
            <person name="Roest Crollius H."/>
            <person name="Montfort J."/>
            <person name="Robinson-Rechavi M."/>
            <person name="Bucao C."/>
            <person name="Bouchez O."/>
            <person name="Gislard M."/>
            <person name="Lluch J."/>
            <person name="Milhes M."/>
            <person name="Lampietro C."/>
            <person name="Lopez Roques C."/>
            <person name="Donnadieu C."/>
            <person name="Braasch I."/>
            <person name="Desvignes T."/>
            <person name="Postlethwait J."/>
            <person name="Bobe J."/>
            <person name="Guiguen Y."/>
            <person name="Dirks R."/>
        </authorList>
    </citation>
    <scope>NUCLEOTIDE SEQUENCE</scope>
    <source>
        <strain evidence="14">Tag_6206</strain>
        <tissue evidence="14">Liver</tissue>
    </source>
</reference>
<protein>
    <recommendedName>
        <fullName evidence="13">Cadherin domain-containing protein</fullName>
    </recommendedName>
</protein>
<name>A0A9D3RV33_ANGAN</name>
<evidence type="ECO:0000313" key="15">
    <source>
        <dbReference type="Proteomes" id="UP001044222"/>
    </source>
</evidence>
<feature type="region of interest" description="Disordered" evidence="12">
    <location>
        <begin position="353"/>
        <end position="377"/>
    </location>
</feature>
<feature type="compositionally biased region" description="Basic and acidic residues" evidence="12">
    <location>
        <begin position="90"/>
        <end position="106"/>
    </location>
</feature>
<dbReference type="PANTHER" id="PTHR24025">
    <property type="entry name" value="DESMOGLEIN FAMILY MEMBER"/>
    <property type="match status" value="1"/>
</dbReference>
<dbReference type="PROSITE" id="PS50268">
    <property type="entry name" value="CADHERIN_2"/>
    <property type="match status" value="5"/>
</dbReference>
<dbReference type="FunFam" id="2.60.40.60:FF:000020">
    <property type="entry name" value="Dachsous cadherin-related 1b"/>
    <property type="match status" value="2"/>
</dbReference>
<evidence type="ECO:0000256" key="12">
    <source>
        <dbReference type="SAM" id="MobiDB-lite"/>
    </source>
</evidence>
<evidence type="ECO:0000256" key="8">
    <source>
        <dbReference type="ARBA" id="ARBA00022989"/>
    </source>
</evidence>
<keyword evidence="3" id="KW-0812">Transmembrane</keyword>
<evidence type="ECO:0000256" key="1">
    <source>
        <dbReference type="ARBA" id="ARBA00004251"/>
    </source>
</evidence>
<evidence type="ECO:0000256" key="9">
    <source>
        <dbReference type="ARBA" id="ARBA00023136"/>
    </source>
</evidence>
<keyword evidence="5" id="KW-0677">Repeat</keyword>
<keyword evidence="10" id="KW-0325">Glycoprotein</keyword>
<comment type="caution">
    <text evidence="14">The sequence shown here is derived from an EMBL/GenBank/DDBJ whole genome shotgun (WGS) entry which is preliminary data.</text>
</comment>
<dbReference type="GO" id="GO:0009653">
    <property type="term" value="P:anatomical structure morphogenesis"/>
    <property type="evidence" value="ECO:0007669"/>
    <property type="project" value="UniProtKB-ARBA"/>
</dbReference>
<keyword evidence="8" id="KW-1133">Transmembrane helix</keyword>
<feature type="region of interest" description="Disordered" evidence="12">
    <location>
        <begin position="1"/>
        <end position="116"/>
    </location>
</feature>
<evidence type="ECO:0000259" key="13">
    <source>
        <dbReference type="PROSITE" id="PS50268"/>
    </source>
</evidence>
<dbReference type="GO" id="GO:0007156">
    <property type="term" value="P:homophilic cell adhesion via plasma membrane adhesion molecules"/>
    <property type="evidence" value="ECO:0007669"/>
    <property type="project" value="InterPro"/>
</dbReference>
<evidence type="ECO:0000256" key="7">
    <source>
        <dbReference type="ARBA" id="ARBA00022889"/>
    </source>
</evidence>
<feature type="domain" description="Cadherin" evidence="13">
    <location>
        <begin position="151"/>
        <end position="255"/>
    </location>
</feature>
<dbReference type="PANTHER" id="PTHR24025:SF22">
    <property type="entry name" value="CADHERIN DOMAIN-CONTAINING PROTEIN"/>
    <property type="match status" value="1"/>
</dbReference>
<feature type="domain" description="Cadherin" evidence="13">
    <location>
        <begin position="475"/>
        <end position="504"/>
    </location>
</feature>